<reference evidence="2 3" key="2">
    <citation type="journal article" date="2013" name="Genome Biol. Evol.">
        <title>Genome sequencing of Giardia lamblia genotypes A2 and B isolates (DH and GS) and comparative analysis with the genomes of genotypes A1 and E (WB and Pig).</title>
        <authorList>
            <person name="Adam R.D."/>
            <person name="Dahlstrom E.W."/>
            <person name="Martens C.A."/>
            <person name="Bruno D.P."/>
            <person name="Barbian K.D."/>
            <person name="Ricklefs S.M."/>
            <person name="Hernandez M.M."/>
            <person name="Narla N.P."/>
            <person name="Patel R.B."/>
            <person name="Porcella S.F."/>
            <person name="Nash T.E."/>
        </authorList>
    </citation>
    <scope>NUCLEOTIDE SEQUENCE [LARGE SCALE GENOMIC DNA]</scope>
    <source>
        <strain evidence="2 3">DH</strain>
    </source>
</reference>
<dbReference type="GO" id="GO:0032040">
    <property type="term" value="C:small-subunit processome"/>
    <property type="evidence" value="ECO:0007669"/>
    <property type="project" value="TreeGrafter"/>
</dbReference>
<dbReference type="GO" id="GO:0000462">
    <property type="term" value="P:maturation of SSU-rRNA from tricistronic rRNA transcript (SSU-rRNA, 5.8S rRNA, LSU-rRNA)"/>
    <property type="evidence" value="ECO:0007669"/>
    <property type="project" value="TreeGrafter"/>
</dbReference>
<dbReference type="InterPro" id="IPR036322">
    <property type="entry name" value="WD40_repeat_dom_sf"/>
</dbReference>
<feature type="non-terminal residue" evidence="2">
    <location>
        <position position="1"/>
    </location>
</feature>
<dbReference type="EMBL" id="AHGT01000069">
    <property type="protein sequence ID" value="ESU35748.1"/>
    <property type="molecule type" value="Genomic_DNA"/>
</dbReference>
<gene>
    <name evidence="2" type="ORF">DHA2_153674</name>
</gene>
<dbReference type="InterPro" id="IPR040382">
    <property type="entry name" value="NOL10/Enp2"/>
</dbReference>
<evidence type="ECO:0000313" key="2">
    <source>
        <dbReference type="EMBL" id="ESU35748.1"/>
    </source>
</evidence>
<proteinExistence type="predicted"/>
<reference evidence="3" key="1">
    <citation type="submission" date="2012-02" db="EMBL/GenBank/DDBJ databases">
        <title>Genome sequencing of Giardia lamblia Genotypes A2 and B isolates (DH and GS) and comparative analysis with the genomes of Genotypes A1 and E (WB and Pig).</title>
        <authorList>
            <person name="Adam R."/>
            <person name="Dahlstrom E."/>
            <person name="Martens C."/>
            <person name="Bruno D."/>
            <person name="Barbian K."/>
            <person name="Porcella S.F."/>
            <person name="Nash T."/>
        </authorList>
    </citation>
    <scope>NUCLEOTIDE SEQUENCE</scope>
    <source>
        <strain evidence="3">DH</strain>
    </source>
</reference>
<dbReference type="VEuPathDB" id="GiardiaDB:GL50803_0014633"/>
<feature type="compositionally biased region" description="Polar residues" evidence="1">
    <location>
        <begin position="432"/>
        <end position="444"/>
    </location>
</feature>
<evidence type="ECO:0000313" key="3">
    <source>
        <dbReference type="Proteomes" id="UP000018320"/>
    </source>
</evidence>
<organism evidence="2 3">
    <name type="scientific">Giardia intestinalis</name>
    <name type="common">Giardia lamblia</name>
    <dbReference type="NCBI Taxonomy" id="5741"/>
    <lineage>
        <taxon>Eukaryota</taxon>
        <taxon>Metamonada</taxon>
        <taxon>Diplomonadida</taxon>
        <taxon>Hexamitidae</taxon>
        <taxon>Giardiinae</taxon>
        <taxon>Giardia</taxon>
    </lineage>
</organism>
<dbReference type="VEuPathDB" id="GiardiaDB:QR46_1226"/>
<dbReference type="InterPro" id="IPR015943">
    <property type="entry name" value="WD40/YVTN_repeat-like_dom_sf"/>
</dbReference>
<dbReference type="Gene3D" id="2.130.10.10">
    <property type="entry name" value="YVTN repeat-like/Quinoprotein amine dehydrogenase"/>
    <property type="match status" value="1"/>
</dbReference>
<dbReference type="GO" id="GO:0030686">
    <property type="term" value="C:90S preribosome"/>
    <property type="evidence" value="ECO:0007669"/>
    <property type="project" value="TreeGrafter"/>
</dbReference>
<dbReference type="SUPFAM" id="SSF50978">
    <property type="entry name" value="WD40 repeat-like"/>
    <property type="match status" value="1"/>
</dbReference>
<dbReference type="PANTHER" id="PTHR14927">
    <property type="entry name" value="NUCLEOLAR PROTEIN 10"/>
    <property type="match status" value="1"/>
</dbReference>
<name>V6TA41_GIAIN</name>
<dbReference type="AlphaFoldDB" id="V6TA41"/>
<feature type="region of interest" description="Disordered" evidence="1">
    <location>
        <begin position="432"/>
        <end position="461"/>
    </location>
</feature>
<sequence>VWKSCLKNAVSYSARHTMENAGSVMEKCPICRADVPSVGDTLSDPITDHFRSGLCTPEKYEFDVLDLSAFHPTNIFVLLDTLGKIPNLRHLWLKLPCPVSQRPAATVYERFTSMLYQEISVRKHVSDSNFLSWLGFSSAVRQRGEAEPKDTLRSSSVQVHALSTKPQHYSQPIDTKHPVEASVSSTSIESERQKAGDVYEVLLKSTSHVCIRCAILQVPFEEITETSRLLISFTKVKDLTDSTHEIDLLNILRQGGIFLSERMLLEHLHHTDTTTFPARTTNPTRIRAEQGLEEAQLRQYKSTERQQSASLSGCSYEHMADHSSSINYYSEKRVSPGTGFHRFAYTASGDAHTSDVLISDRGHLTIQSADFEGSSSLAPAFELSYNTAGESPAGNTNDMDLNHLISAKALLHNQDSPQVDCLSFPEDKKSSLAQKSEVQASPSLEQSEQEQKGQGSDIQGTGELRQSKSFFSYVLKSIIRQFKGEDSATKLSIMSGLLDSIRYDLPTIVVRRLMSIGTRPDYLPLLSALLPSLKTIDGVSIAPTKQREYVKEIQSRYSFPHYLILERLEDKASISKKKKTDRAVKSASSTDSRGTFPIMRNRPSLYFQELEGQYHSWRFTPTIMPLDLPARTAKKLCARHISRIIEPRSYSIFNVSSLGSPFRLSTTPPELPTESTFSLMSRFGRPSVLRASPYNSDIAIGTDQGDVFVIDGSAPLVESMHRYVTITDSSRRDYVVDIPFMRRRKTEGHSQDSIVALTWLSSSANVIVAATSYGELLFGHMLYDYSHSAAHKQRLKSHSIDVGRTILDFALRSSFSEVYSVAQDALRVVNYDLCTLVNDIPITNLLPVSANELAPRAPQFTKCSYSLSSSLLGLGTLSGQILLYDVRTLSSSSKPVLTLDKFSGLPVESITFGLDGHVILSAALDGRVLHYDVRSDHANPAASVYNFSSIRSAYNHTKAAFINTSKKFLVSQHDTGVLKVFDYPSGKQFYEIYMNPLLKWNNTNIIDFDELPMAPFTYACVTRTNTVSDVGVISLINSSKGFITAPGDIEPESGL</sequence>
<dbReference type="VEuPathDB" id="GiardiaDB:DHA2_153674"/>
<accession>V6TA41</accession>
<comment type="caution">
    <text evidence="2">The sequence shown here is derived from an EMBL/GenBank/DDBJ whole genome shotgun (WGS) entry which is preliminary data.</text>
</comment>
<protein>
    <submittedName>
        <fullName evidence="2">Uncharacterized protein</fullName>
    </submittedName>
</protein>
<evidence type="ECO:0000256" key="1">
    <source>
        <dbReference type="SAM" id="MobiDB-lite"/>
    </source>
</evidence>
<dbReference type="VEuPathDB" id="GiardiaDB:GL50581_2821"/>
<dbReference type="PANTHER" id="PTHR14927:SF0">
    <property type="entry name" value="NUCLEOLAR PROTEIN 10"/>
    <property type="match status" value="1"/>
</dbReference>
<dbReference type="Proteomes" id="UP000018320">
    <property type="component" value="Unassembled WGS sequence"/>
</dbReference>